<comment type="caution">
    <text evidence="3">The sequence shown here is derived from an EMBL/GenBank/DDBJ whole genome shotgun (WGS) entry which is preliminary data.</text>
</comment>
<accession>A0A941CZX0</accession>
<keyword evidence="1" id="KW-1133">Transmembrane helix</keyword>
<feature type="domain" description="DUF1206" evidence="2">
    <location>
        <begin position="35"/>
        <end position="102"/>
    </location>
</feature>
<feature type="transmembrane region" description="Helical" evidence="1">
    <location>
        <begin position="118"/>
        <end position="138"/>
    </location>
</feature>
<evidence type="ECO:0000256" key="1">
    <source>
        <dbReference type="SAM" id="Phobius"/>
    </source>
</evidence>
<evidence type="ECO:0000313" key="3">
    <source>
        <dbReference type="EMBL" id="MBR7617813.1"/>
    </source>
</evidence>
<name>A0A941CZX0_9CAUL</name>
<protein>
    <submittedName>
        <fullName evidence="3">DUF1206 domain-containing protein</fullName>
    </submittedName>
</protein>
<dbReference type="EMBL" id="JAGSGD010000001">
    <property type="protein sequence ID" value="MBR7617813.1"/>
    <property type="molecule type" value="Genomic_DNA"/>
</dbReference>
<dbReference type="RefSeq" id="WP_215337350.1">
    <property type="nucleotide sequence ID" value="NZ_JAGSGD010000001.1"/>
</dbReference>
<feature type="transmembrane region" description="Helical" evidence="1">
    <location>
        <begin position="37"/>
        <end position="56"/>
    </location>
</feature>
<reference evidence="3" key="1">
    <citation type="submission" date="2021-04" db="EMBL/GenBank/DDBJ databases">
        <title>Draft genome assembly of strain Phenylobacterium sp. 20VBR1 using MiniION and Illumina platforms.</title>
        <authorList>
            <person name="Thomas F.A."/>
            <person name="Krishnan K.P."/>
            <person name="Sinha R.K."/>
        </authorList>
    </citation>
    <scope>NUCLEOTIDE SEQUENCE</scope>
    <source>
        <strain evidence="3">20VBR1</strain>
    </source>
</reference>
<evidence type="ECO:0000259" key="2">
    <source>
        <dbReference type="Pfam" id="PF06724"/>
    </source>
</evidence>
<feature type="transmembrane region" description="Helical" evidence="1">
    <location>
        <begin position="256"/>
        <end position="277"/>
    </location>
</feature>
<keyword evidence="1" id="KW-0812">Transmembrane</keyword>
<feature type="transmembrane region" description="Helical" evidence="1">
    <location>
        <begin position="215"/>
        <end position="236"/>
    </location>
</feature>
<gene>
    <name evidence="3" type="ORF">JKL49_00300</name>
</gene>
<proteinExistence type="predicted"/>
<keyword evidence="1" id="KW-0472">Membrane</keyword>
<feature type="transmembrane region" description="Helical" evidence="1">
    <location>
        <begin position="168"/>
        <end position="186"/>
    </location>
</feature>
<organism evidence="3 4">
    <name type="scientific">Phenylobacterium glaciei</name>
    <dbReference type="NCBI Taxonomy" id="2803784"/>
    <lineage>
        <taxon>Bacteria</taxon>
        <taxon>Pseudomonadati</taxon>
        <taxon>Pseudomonadota</taxon>
        <taxon>Alphaproteobacteria</taxon>
        <taxon>Caulobacterales</taxon>
        <taxon>Caulobacteraceae</taxon>
        <taxon>Phenylobacterium</taxon>
    </lineage>
</organism>
<dbReference type="InterPro" id="IPR009597">
    <property type="entry name" value="DUF1206"/>
</dbReference>
<sequence length="291" mass="30644">MLTDDTEPSATAFAQVRAWLRVAPWSALAELACRAGYLARGFIYLSIGAMAVAAALDLTPKAQGSRGVLEAWAHWPFGVILLWLAGLGLYAFAGWRLLQSVFDADQQGGSLKAIGSRLGQAVSGVVYGALGVSVFRLIDTLEDLAQTDDQLQTPQAVAKVLELPGGELLIAAAGLFILGAGVGNIVQVFGRDFCKPLACDEVIRVWAPWVGRAGYLGRGLAFLPVGALMLAAGLKARSQEATGIGGALQMMEGQPYGDALMTTVALGLIAFGVFAFIEARYRRMAVDQVLG</sequence>
<dbReference type="Proteomes" id="UP000622580">
    <property type="component" value="Unassembled WGS sequence"/>
</dbReference>
<feature type="domain" description="DUF1206" evidence="2">
    <location>
        <begin position="213"/>
        <end position="282"/>
    </location>
</feature>
<dbReference type="AlphaFoldDB" id="A0A941CZX0"/>
<dbReference type="Pfam" id="PF06724">
    <property type="entry name" value="DUF1206"/>
    <property type="match status" value="3"/>
</dbReference>
<feature type="transmembrane region" description="Helical" evidence="1">
    <location>
        <begin position="76"/>
        <end position="98"/>
    </location>
</feature>
<keyword evidence="4" id="KW-1185">Reference proteome</keyword>
<evidence type="ECO:0000313" key="4">
    <source>
        <dbReference type="Proteomes" id="UP000622580"/>
    </source>
</evidence>
<feature type="domain" description="DUF1206" evidence="2">
    <location>
        <begin position="118"/>
        <end position="188"/>
    </location>
</feature>